<dbReference type="EMBL" id="JBEPMO010000007">
    <property type="protein sequence ID" value="MET3731968.1"/>
    <property type="molecule type" value="Genomic_DNA"/>
</dbReference>
<protein>
    <submittedName>
        <fullName evidence="2">Membrane protein SpoIIM required for sporulation</fullName>
    </submittedName>
</protein>
<evidence type="ECO:0000256" key="1">
    <source>
        <dbReference type="SAM" id="Phobius"/>
    </source>
</evidence>
<dbReference type="PANTHER" id="PTHR35337:SF1">
    <property type="entry name" value="SLR1478 PROTEIN"/>
    <property type="match status" value="1"/>
</dbReference>
<keyword evidence="1" id="KW-0812">Transmembrane</keyword>
<keyword evidence="3" id="KW-1185">Reference proteome</keyword>
<dbReference type="Proteomes" id="UP001549146">
    <property type="component" value="Unassembled WGS sequence"/>
</dbReference>
<sequence length="336" mass="38823">MREAAFIKQNKERWLEFEKLLYNSSNNKPERLAELFIQINNDLAYAQTYYPKSNVIKYLNAIAATAYHKIYGKSKSGNGFKSFWSYEVPMIMFLYRKYFYFSFAVFFLMVIIGVFSSIYEPEFVRSFLGDDYVNMTEDNIANGDPLAVYNNATSFGDFNSFFMIALNNLRVGMMAFIYGIFGGIGSLYFMLVNGIMVGSFQYMFFEKGHFFLSLRTIWMHGAMEIFAMCIEIGAGVLMGTSYLFPGILTRRQAFFQKGKAALKIVISTIPFTISAALIEGYLTQYANEMPIPIAAIIVLGTFGFIFWYYLIYPHFVFKRNHFDYHHLLKEVGNEKV</sequence>
<reference evidence="2 3" key="1">
    <citation type="submission" date="2024-06" db="EMBL/GenBank/DDBJ databases">
        <title>Genomic Encyclopedia of Type Strains, Phase IV (KMG-IV): sequencing the most valuable type-strain genomes for metagenomic binning, comparative biology and taxonomic classification.</title>
        <authorList>
            <person name="Goeker M."/>
        </authorList>
    </citation>
    <scope>NUCLEOTIDE SEQUENCE [LARGE SCALE GENOMIC DNA]</scope>
    <source>
        <strain evidence="2 3">DSM 29388</strain>
    </source>
</reference>
<evidence type="ECO:0000313" key="3">
    <source>
        <dbReference type="Proteomes" id="UP001549146"/>
    </source>
</evidence>
<dbReference type="Pfam" id="PF01944">
    <property type="entry name" value="SpoIIM"/>
    <property type="match status" value="1"/>
</dbReference>
<feature type="transmembrane region" description="Helical" evidence="1">
    <location>
        <begin position="290"/>
        <end position="311"/>
    </location>
</feature>
<proteinExistence type="predicted"/>
<dbReference type="InterPro" id="IPR002798">
    <property type="entry name" value="SpoIIM-like"/>
</dbReference>
<dbReference type="PANTHER" id="PTHR35337">
    <property type="entry name" value="SLR1478 PROTEIN"/>
    <property type="match status" value="1"/>
</dbReference>
<keyword evidence="1" id="KW-0472">Membrane</keyword>
<feature type="transmembrane region" description="Helical" evidence="1">
    <location>
        <begin position="225"/>
        <end position="248"/>
    </location>
</feature>
<gene>
    <name evidence="2" type="ORF">ABID46_001550</name>
</gene>
<feature type="transmembrane region" description="Helical" evidence="1">
    <location>
        <begin position="98"/>
        <end position="119"/>
    </location>
</feature>
<comment type="caution">
    <text evidence="2">The sequence shown here is derived from an EMBL/GenBank/DDBJ whole genome shotgun (WGS) entry which is preliminary data.</text>
</comment>
<organism evidence="2 3">
    <name type="scientific">Moheibacter stercoris</name>
    <dbReference type="NCBI Taxonomy" id="1628251"/>
    <lineage>
        <taxon>Bacteria</taxon>
        <taxon>Pseudomonadati</taxon>
        <taxon>Bacteroidota</taxon>
        <taxon>Flavobacteriia</taxon>
        <taxon>Flavobacteriales</taxon>
        <taxon>Weeksellaceae</taxon>
        <taxon>Moheibacter</taxon>
    </lineage>
</organism>
<evidence type="ECO:0000313" key="2">
    <source>
        <dbReference type="EMBL" id="MET3731968.1"/>
    </source>
</evidence>
<dbReference type="RefSeq" id="WP_354508728.1">
    <property type="nucleotide sequence ID" value="NZ_JBEPMO010000007.1"/>
</dbReference>
<accession>A0ABV2LTS3</accession>
<feature type="transmembrane region" description="Helical" evidence="1">
    <location>
        <begin position="260"/>
        <end position="278"/>
    </location>
</feature>
<name>A0ABV2LTS3_9FLAO</name>
<keyword evidence="1" id="KW-1133">Transmembrane helix</keyword>